<dbReference type="GO" id="GO:0016740">
    <property type="term" value="F:transferase activity"/>
    <property type="evidence" value="ECO:0007669"/>
    <property type="project" value="UniProtKB-KW"/>
</dbReference>
<dbReference type="SUPFAM" id="SSF53850">
    <property type="entry name" value="Periplasmic binding protein-like II"/>
    <property type="match status" value="1"/>
</dbReference>
<evidence type="ECO:0000313" key="14">
    <source>
        <dbReference type="EMBL" id="PVZ94438.1"/>
    </source>
</evidence>
<keyword evidence="8" id="KW-0784">Thiamine biosynthesis</keyword>
<dbReference type="AlphaFoldDB" id="A0A2V1HPG4"/>
<comment type="subunit">
    <text evidence="4">Homodimer.</text>
</comment>
<dbReference type="InterPro" id="IPR027939">
    <property type="entry name" value="NMT1/THI5"/>
</dbReference>
<comment type="similarity">
    <text evidence="3">Belongs to the NMT1/THI5 family.</text>
</comment>
<dbReference type="Proteomes" id="UP000244893">
    <property type="component" value="Unassembled WGS sequence"/>
</dbReference>
<evidence type="ECO:0000256" key="5">
    <source>
        <dbReference type="ARBA" id="ARBA00022679"/>
    </source>
</evidence>
<protein>
    <recommendedName>
        <fullName evidence="10">Thiamine pyrimidine synthase</fullName>
    </recommendedName>
</protein>
<evidence type="ECO:0000256" key="2">
    <source>
        <dbReference type="ARBA" id="ARBA00004948"/>
    </source>
</evidence>
<comment type="caution">
    <text evidence="14">The sequence shown here is derived from an EMBL/GenBank/DDBJ whole genome shotgun (WGS) entry which is preliminary data.</text>
</comment>
<evidence type="ECO:0000256" key="3">
    <source>
        <dbReference type="ARBA" id="ARBA00009406"/>
    </source>
</evidence>
<gene>
    <name evidence="14" type="ORF">DDQ50_12055</name>
</gene>
<keyword evidence="12" id="KW-0732">Signal</keyword>
<dbReference type="PANTHER" id="PTHR31528">
    <property type="entry name" value="4-AMINO-5-HYDROXYMETHYL-2-METHYLPYRIMIDINE PHOSPHATE SYNTHASE THI11-RELATED"/>
    <property type="match status" value="1"/>
</dbReference>
<dbReference type="PANTHER" id="PTHR31528:SF1">
    <property type="entry name" value="4-AMINO-5-HYDROXYMETHYL-2-METHYLPYRIMIDINE PHOSPHATE SYNTHASE THI11-RELATED"/>
    <property type="match status" value="1"/>
</dbReference>
<comment type="function">
    <text evidence="1">Responsible for the formation of the pyrimidine heterocycle in the thiamine biosynthesis pathway. Catalyzes the formation of hydroxymethylpyrimidine phosphate (HMP-P) from histidine and pyridoxal phosphate (PLP). The protein uses PLP and the active site histidine to form HMP-P, generating an inactive enzyme. The enzyme can only undergo a single turnover, which suggests it is a suicide enzyme.</text>
</comment>
<keyword evidence="6" id="KW-0479">Metal-binding</keyword>
<dbReference type="EMBL" id="QEOP01000002">
    <property type="protein sequence ID" value="PVZ94438.1"/>
    <property type="molecule type" value="Genomic_DNA"/>
</dbReference>
<feature type="signal peptide" evidence="12">
    <location>
        <begin position="1"/>
        <end position="26"/>
    </location>
</feature>
<evidence type="ECO:0000256" key="9">
    <source>
        <dbReference type="ARBA" id="ARBA00023004"/>
    </source>
</evidence>
<keyword evidence="7" id="KW-0663">Pyridoxal phosphate</keyword>
<dbReference type="OrthoDB" id="174578at2"/>
<dbReference type="Pfam" id="PF09084">
    <property type="entry name" value="NMT1"/>
    <property type="match status" value="1"/>
</dbReference>
<dbReference type="GO" id="GO:0046872">
    <property type="term" value="F:metal ion binding"/>
    <property type="evidence" value="ECO:0007669"/>
    <property type="project" value="UniProtKB-KW"/>
</dbReference>
<reference evidence="14 15" key="1">
    <citation type="submission" date="2018-05" db="EMBL/GenBank/DDBJ databases">
        <title>Amnibacterium sp. M8JJ-5, whole genome shotgun sequence.</title>
        <authorList>
            <person name="Tuo L."/>
        </authorList>
    </citation>
    <scope>NUCLEOTIDE SEQUENCE [LARGE SCALE GENOMIC DNA]</scope>
    <source>
        <strain evidence="14 15">M8JJ-5</strain>
    </source>
</reference>
<evidence type="ECO:0000256" key="8">
    <source>
        <dbReference type="ARBA" id="ARBA00022977"/>
    </source>
</evidence>
<dbReference type="PROSITE" id="PS51257">
    <property type="entry name" value="PROKAR_LIPOPROTEIN"/>
    <property type="match status" value="1"/>
</dbReference>
<dbReference type="Gene3D" id="3.40.190.10">
    <property type="entry name" value="Periplasmic binding protein-like II"/>
    <property type="match status" value="2"/>
</dbReference>
<evidence type="ECO:0000256" key="10">
    <source>
        <dbReference type="ARBA" id="ARBA00033171"/>
    </source>
</evidence>
<keyword evidence="15" id="KW-1185">Reference proteome</keyword>
<comment type="catalytic activity">
    <reaction evidence="11">
        <text>N(6)-(pyridoxal phosphate)-L-lysyl-[4-amino-5-hydroxymethyl-2-methylpyrimidine phosphate synthase] + L-histidyl-[4-amino-5-hydroxymethyl-2-methylpyrimidine phosphate synthase] + 2 Fe(3+) + 4 H2O = L-lysyl-[4-amino-5-hydroxymethyl-2-methylpyrimidine phosphate synthase] + (2S)-2-amino-5-hydroxy-4-oxopentanoyl-[4-amino-5-hydroxymethyl-2-methylpyrimidine phosphate synthase] + 4-amino-2-methyl-5-(phosphooxymethyl)pyrimidine + 3-oxopropanoate + 2 Fe(2+) + 2 H(+)</text>
        <dbReference type="Rhea" id="RHEA:65756"/>
        <dbReference type="Rhea" id="RHEA-COMP:16892"/>
        <dbReference type="Rhea" id="RHEA-COMP:16893"/>
        <dbReference type="Rhea" id="RHEA-COMP:16894"/>
        <dbReference type="Rhea" id="RHEA-COMP:16895"/>
        <dbReference type="ChEBI" id="CHEBI:15377"/>
        <dbReference type="ChEBI" id="CHEBI:15378"/>
        <dbReference type="ChEBI" id="CHEBI:29033"/>
        <dbReference type="ChEBI" id="CHEBI:29034"/>
        <dbReference type="ChEBI" id="CHEBI:29969"/>
        <dbReference type="ChEBI" id="CHEBI:29979"/>
        <dbReference type="ChEBI" id="CHEBI:33190"/>
        <dbReference type="ChEBI" id="CHEBI:58354"/>
        <dbReference type="ChEBI" id="CHEBI:143915"/>
        <dbReference type="ChEBI" id="CHEBI:157692"/>
    </reaction>
    <physiologicalReaction direction="left-to-right" evidence="11">
        <dbReference type="Rhea" id="RHEA:65757"/>
    </physiologicalReaction>
</comment>
<feature type="domain" description="SsuA/THI5-like" evidence="13">
    <location>
        <begin position="56"/>
        <end position="256"/>
    </location>
</feature>
<keyword evidence="9" id="KW-0408">Iron</keyword>
<accession>A0A2V1HPG4</accession>
<dbReference type="InterPro" id="IPR015168">
    <property type="entry name" value="SsuA/THI5"/>
</dbReference>
<dbReference type="RefSeq" id="WP_116756949.1">
    <property type="nucleotide sequence ID" value="NZ_JBHUEX010000001.1"/>
</dbReference>
<organism evidence="14 15">
    <name type="scientific">Amnibacterium flavum</name>
    <dbReference type="NCBI Taxonomy" id="2173173"/>
    <lineage>
        <taxon>Bacteria</taxon>
        <taxon>Bacillati</taxon>
        <taxon>Actinomycetota</taxon>
        <taxon>Actinomycetes</taxon>
        <taxon>Micrococcales</taxon>
        <taxon>Microbacteriaceae</taxon>
        <taxon>Amnibacterium</taxon>
    </lineage>
</organism>
<comment type="pathway">
    <text evidence="2">Cofactor biosynthesis; thiamine diphosphate biosynthesis.</text>
</comment>
<keyword evidence="5 14" id="KW-0808">Transferase</keyword>
<evidence type="ECO:0000259" key="13">
    <source>
        <dbReference type="Pfam" id="PF09084"/>
    </source>
</evidence>
<proteinExistence type="inferred from homology"/>
<evidence type="ECO:0000256" key="12">
    <source>
        <dbReference type="SAM" id="SignalP"/>
    </source>
</evidence>
<evidence type="ECO:0000256" key="4">
    <source>
        <dbReference type="ARBA" id="ARBA00011738"/>
    </source>
</evidence>
<evidence type="ECO:0000256" key="11">
    <source>
        <dbReference type="ARBA" id="ARBA00048179"/>
    </source>
</evidence>
<dbReference type="GO" id="GO:0009228">
    <property type="term" value="P:thiamine biosynthetic process"/>
    <property type="evidence" value="ECO:0007669"/>
    <property type="project" value="UniProtKB-KW"/>
</dbReference>
<feature type="chain" id="PRO_5039340041" description="Thiamine pyrimidine synthase" evidence="12">
    <location>
        <begin position="27"/>
        <end position="333"/>
    </location>
</feature>
<evidence type="ECO:0000256" key="7">
    <source>
        <dbReference type="ARBA" id="ARBA00022898"/>
    </source>
</evidence>
<evidence type="ECO:0000256" key="1">
    <source>
        <dbReference type="ARBA" id="ARBA00003469"/>
    </source>
</evidence>
<evidence type="ECO:0000256" key="6">
    <source>
        <dbReference type="ARBA" id="ARBA00022723"/>
    </source>
</evidence>
<sequence length="333" mass="35472">MSPLFPRPARRAAVALIVVGTIGSLAACSSSSDDAAAETDGLTPLTLQSSWINDAEFMGYYIAQDNGLYEDEGIDLTYLPGGPSVIPESSLLAGDADIAITSPDTTISAIADQDAPFVIIAAQYQQNPLGVVSLASSGIDGPEDLVGKTVAVPDVNRLAFDAMLTINDIDPSSVTVVPYSYDPTPLVKGEVDASLDFVTNVPFTISEMGETASSFTLYDAGYKIPNDTIVVTKDALENNREAIAAFLKATVAGWEENFVDTDAYPTKFENSWFEGTGRSIDNELFFNKAQQPLIESADGMFAMTDDTIQDTIDSLALVGITATPDMFDTSFFE</sequence>
<name>A0A2V1HPG4_9MICO</name>
<evidence type="ECO:0000313" key="15">
    <source>
        <dbReference type="Proteomes" id="UP000244893"/>
    </source>
</evidence>